<organism evidence="7 8">
    <name type="scientific">Noviherbaspirillum humi</name>
    <dbReference type="NCBI Taxonomy" id="1688639"/>
    <lineage>
        <taxon>Bacteria</taxon>
        <taxon>Pseudomonadati</taxon>
        <taxon>Pseudomonadota</taxon>
        <taxon>Betaproteobacteria</taxon>
        <taxon>Burkholderiales</taxon>
        <taxon>Oxalobacteraceae</taxon>
        <taxon>Noviherbaspirillum</taxon>
    </lineage>
</organism>
<dbReference type="AlphaFoldDB" id="A0A239JNT7"/>
<dbReference type="Pfam" id="PF00126">
    <property type="entry name" value="HTH_1"/>
    <property type="match status" value="1"/>
</dbReference>
<dbReference type="Gene3D" id="3.40.190.290">
    <property type="match status" value="1"/>
</dbReference>
<keyword evidence="5" id="KW-0804">Transcription</keyword>
<evidence type="ECO:0000313" key="8">
    <source>
        <dbReference type="Proteomes" id="UP000198284"/>
    </source>
</evidence>
<dbReference type="InterPro" id="IPR000847">
    <property type="entry name" value="LysR_HTH_N"/>
</dbReference>
<dbReference type="InterPro" id="IPR005119">
    <property type="entry name" value="LysR_subst-bd"/>
</dbReference>
<dbReference type="InterPro" id="IPR036390">
    <property type="entry name" value="WH_DNA-bd_sf"/>
</dbReference>
<dbReference type="PANTHER" id="PTHR30293">
    <property type="entry name" value="TRANSCRIPTIONAL REGULATORY PROTEIN NAC-RELATED"/>
    <property type="match status" value="1"/>
</dbReference>
<keyword evidence="3" id="KW-0238">DNA-binding</keyword>
<evidence type="ECO:0000256" key="4">
    <source>
        <dbReference type="ARBA" id="ARBA00023159"/>
    </source>
</evidence>
<dbReference type="PANTHER" id="PTHR30293:SF0">
    <property type="entry name" value="NITROGEN ASSIMILATION REGULATORY PROTEIN NAC"/>
    <property type="match status" value="1"/>
</dbReference>
<keyword evidence="8" id="KW-1185">Reference proteome</keyword>
<protein>
    <submittedName>
        <fullName evidence="7">Transcriptional regulator, LysR family</fullName>
    </submittedName>
</protein>
<keyword evidence="2" id="KW-0805">Transcription regulation</keyword>
<sequence length="315" mass="34263">MDLKQLEYFVRVAEFGSFSRASMVLNIAQPALSRQIRALEVEFRQTLLIRNGRGVTMTEAGRLLLSHSLGVLQQVEHLKNALEEQRGSIVGRVVVGMPPSVGRILAVATVKEFQRRYPNAVLSVVEGLSVHIMEWLQVGKVDLGLVYNPNSAPTMEIVPLIEEDLFLMAPKPRRTAGLKLGKPVTQAALADYPLVIPSRPHAIRMLVETRLADAGLKINVRSEVDSVPAILDLVAQGLGFAVLPLNAVHSNQMDALIQPRPITAPRMTSLLAIAKSHQRPASPLVFHTGQLIEQLAKSQAVQGGAKVLLPGQAAH</sequence>
<gene>
    <name evidence="7" type="ORF">SAMN06265795_11334</name>
</gene>
<evidence type="ECO:0000256" key="3">
    <source>
        <dbReference type="ARBA" id="ARBA00023125"/>
    </source>
</evidence>
<reference evidence="7 8" key="1">
    <citation type="submission" date="2017-06" db="EMBL/GenBank/DDBJ databases">
        <authorList>
            <person name="Kim H.J."/>
            <person name="Triplett B.A."/>
        </authorList>
    </citation>
    <scope>NUCLEOTIDE SEQUENCE [LARGE SCALE GENOMIC DNA]</scope>
    <source>
        <strain evidence="7 8">U15</strain>
    </source>
</reference>
<dbReference type="GO" id="GO:0003700">
    <property type="term" value="F:DNA-binding transcription factor activity"/>
    <property type="evidence" value="ECO:0007669"/>
    <property type="project" value="InterPro"/>
</dbReference>
<feature type="domain" description="HTH lysR-type" evidence="6">
    <location>
        <begin position="1"/>
        <end position="58"/>
    </location>
</feature>
<keyword evidence="4" id="KW-0010">Activator</keyword>
<dbReference type="SUPFAM" id="SSF46785">
    <property type="entry name" value="Winged helix' DNA-binding domain"/>
    <property type="match status" value="1"/>
</dbReference>
<evidence type="ECO:0000256" key="2">
    <source>
        <dbReference type="ARBA" id="ARBA00023015"/>
    </source>
</evidence>
<accession>A0A239JNT7</accession>
<name>A0A239JNT7_9BURK</name>
<evidence type="ECO:0000256" key="1">
    <source>
        <dbReference type="ARBA" id="ARBA00009437"/>
    </source>
</evidence>
<dbReference type="GO" id="GO:0003677">
    <property type="term" value="F:DNA binding"/>
    <property type="evidence" value="ECO:0007669"/>
    <property type="project" value="UniProtKB-KW"/>
</dbReference>
<dbReference type="Gene3D" id="1.10.10.10">
    <property type="entry name" value="Winged helix-like DNA-binding domain superfamily/Winged helix DNA-binding domain"/>
    <property type="match status" value="1"/>
</dbReference>
<dbReference type="PROSITE" id="PS50931">
    <property type="entry name" value="HTH_LYSR"/>
    <property type="match status" value="1"/>
</dbReference>
<evidence type="ECO:0000256" key="5">
    <source>
        <dbReference type="ARBA" id="ARBA00023163"/>
    </source>
</evidence>
<evidence type="ECO:0000259" key="6">
    <source>
        <dbReference type="PROSITE" id="PS50931"/>
    </source>
</evidence>
<dbReference type="PRINTS" id="PR00039">
    <property type="entry name" value="HTHLYSR"/>
</dbReference>
<dbReference type="FunFam" id="1.10.10.10:FF:000001">
    <property type="entry name" value="LysR family transcriptional regulator"/>
    <property type="match status" value="1"/>
</dbReference>
<dbReference type="InterPro" id="IPR036388">
    <property type="entry name" value="WH-like_DNA-bd_sf"/>
</dbReference>
<dbReference type="Pfam" id="PF03466">
    <property type="entry name" value="LysR_substrate"/>
    <property type="match status" value="1"/>
</dbReference>
<dbReference type="RefSeq" id="WP_089400538.1">
    <property type="nucleotide sequence ID" value="NZ_FZOT01000013.1"/>
</dbReference>
<dbReference type="SUPFAM" id="SSF53850">
    <property type="entry name" value="Periplasmic binding protein-like II"/>
    <property type="match status" value="1"/>
</dbReference>
<evidence type="ECO:0000313" key="7">
    <source>
        <dbReference type="EMBL" id="SNT07495.1"/>
    </source>
</evidence>
<dbReference type="Proteomes" id="UP000198284">
    <property type="component" value="Unassembled WGS sequence"/>
</dbReference>
<dbReference type="OrthoDB" id="8587114at2"/>
<comment type="similarity">
    <text evidence="1">Belongs to the LysR transcriptional regulatory family.</text>
</comment>
<dbReference type="EMBL" id="FZOT01000013">
    <property type="protein sequence ID" value="SNT07495.1"/>
    <property type="molecule type" value="Genomic_DNA"/>
</dbReference>
<dbReference type="GO" id="GO:2000142">
    <property type="term" value="P:regulation of DNA-templated transcription initiation"/>
    <property type="evidence" value="ECO:0007669"/>
    <property type="project" value="TreeGrafter"/>
</dbReference>
<proteinExistence type="inferred from homology"/>